<organism evidence="1 2">
    <name type="scientific">Pseudomonas phage Lana</name>
    <dbReference type="NCBI Taxonomy" id="2530172"/>
    <lineage>
        <taxon>Viruses</taxon>
        <taxon>Duplodnaviria</taxon>
        <taxon>Heunggongvirae</taxon>
        <taxon>Uroviricota</taxon>
        <taxon>Caudoviricetes</taxon>
        <taxon>Lanavirus</taxon>
        <taxon>Lanavirus lana</taxon>
    </lineage>
</organism>
<protein>
    <submittedName>
        <fullName evidence="1">Uncharacterized protein</fullName>
    </submittedName>
</protein>
<accession>A0A481W5W0</accession>
<name>A0A481W5W0_9CAUD</name>
<dbReference type="EMBL" id="MK473373">
    <property type="protein sequence ID" value="QBJ04474.1"/>
    <property type="molecule type" value="Genomic_DNA"/>
</dbReference>
<dbReference type="RefSeq" id="YP_009820430.1">
    <property type="nucleotide sequence ID" value="NC_048166.1"/>
</dbReference>
<dbReference type="GeneID" id="55011866"/>
<reference evidence="1" key="1">
    <citation type="submission" date="2019-01" db="EMBL/GenBank/DDBJ databases">
        <authorList>
            <person name="Hylling O."/>
            <person name="Carstens A.B."/>
            <person name="Hansen L.H."/>
        </authorList>
    </citation>
    <scope>NUCLEOTIDE SEQUENCE [LARGE SCALE GENOMIC DNA]</scope>
</reference>
<dbReference type="KEGG" id="vg:55011866"/>
<evidence type="ECO:0000313" key="2">
    <source>
        <dbReference type="Proteomes" id="UP000293575"/>
    </source>
</evidence>
<dbReference type="Proteomes" id="UP000293575">
    <property type="component" value="Segment"/>
</dbReference>
<proteinExistence type="predicted"/>
<evidence type="ECO:0000313" key="1">
    <source>
        <dbReference type="EMBL" id="QBJ04474.1"/>
    </source>
</evidence>
<keyword evidence="2" id="KW-1185">Reference proteome</keyword>
<sequence length="91" mass="10320">MSRGISATLYRGRKKDKVWTRYYSWMDTAMPRAVQLTLQTGEEGDVVEFASTELGFQIGVLHVRPRNRLELEYSPLVKSSPSLMKLLGGDV</sequence>